<dbReference type="OrthoDB" id="10254945at2759"/>
<dbReference type="EMBL" id="KQ947428">
    <property type="protein sequence ID" value="KUJ10933.1"/>
    <property type="molecule type" value="Genomic_DNA"/>
</dbReference>
<proteinExistence type="predicted"/>
<evidence type="ECO:0000313" key="1">
    <source>
        <dbReference type="EMBL" id="KUJ10933.1"/>
    </source>
</evidence>
<evidence type="ECO:0000313" key="2">
    <source>
        <dbReference type="Proteomes" id="UP000070700"/>
    </source>
</evidence>
<gene>
    <name evidence="1" type="ORF">LY89DRAFT_787260</name>
</gene>
<keyword evidence="2" id="KW-1185">Reference proteome</keyword>
<dbReference type="RefSeq" id="XP_018065288.1">
    <property type="nucleotide sequence ID" value="XM_018223059.1"/>
</dbReference>
<dbReference type="InParanoid" id="A0A194WSJ6"/>
<name>A0A194WSJ6_MOLSC</name>
<protein>
    <submittedName>
        <fullName evidence="1">Uncharacterized protein</fullName>
    </submittedName>
</protein>
<sequence>MAASPPPSPPPVTLPSLPTIATLNAKIRLGINTIPRPPPGLGLETTEKFKALERVHEAYQRLKLHGFTIEQLQAAGCFGNPNDRPMNLPRVVHPFYELHHWDMPKNFLEDIGHGFPGKWDINDNQIVADAMLPVLHLATMIMTRVMPWPWFDSLYLGDYLPVAAADCPDGCPTTSPVYSVHSFHLRKNQRVISAEEAAKILQTQHIPAFVNANIGIRIISRVAYIANSTSQTLAFGWWQGFELHNPPPENPRKWGSGFLTLSAEACLPLLRQDLTVSERLAQQFNVAKTICHETMHAFGSYIRTTVASMPLTGAEPFFEDEAISELGNSWEANTFGGKLTQIHDKIASQFHELALGSVVGDYPSFASFGNGQYDLSGKRKRNHQNFKLGAGATAAYWPLSGIYIENLQQESFWQAHVTKYGPDALLTPRVLGKWYEMDYPSPYPRYIQAASYPTVYRAGMSASQVTEEVARQASYFKAQVDADLKRTQLVFDELFRKARLYTNITALQAADFKAQIEFYNEACTMAARPARYSVATDAYDLLNALRLSDFLIIRIKSCFTMGEGVPRMGTSISARRAFLNMALADVLLLEGANPGDQAVVKLRQDIQQAIADNITESQQPPPASLI</sequence>
<dbReference type="GeneID" id="28832785"/>
<dbReference type="Proteomes" id="UP000070700">
    <property type="component" value="Unassembled WGS sequence"/>
</dbReference>
<dbReference type="AlphaFoldDB" id="A0A194WSJ6"/>
<dbReference type="KEGG" id="psco:LY89DRAFT_787260"/>
<organism evidence="1 2">
    <name type="scientific">Mollisia scopiformis</name>
    <name type="common">Conifer needle endophyte fungus</name>
    <name type="synonym">Phialocephala scopiformis</name>
    <dbReference type="NCBI Taxonomy" id="149040"/>
    <lineage>
        <taxon>Eukaryota</taxon>
        <taxon>Fungi</taxon>
        <taxon>Dikarya</taxon>
        <taxon>Ascomycota</taxon>
        <taxon>Pezizomycotina</taxon>
        <taxon>Leotiomycetes</taxon>
        <taxon>Helotiales</taxon>
        <taxon>Mollisiaceae</taxon>
        <taxon>Mollisia</taxon>
    </lineage>
</organism>
<accession>A0A194WSJ6</accession>
<reference evidence="1 2" key="1">
    <citation type="submission" date="2015-10" db="EMBL/GenBank/DDBJ databases">
        <title>Full genome of DAOMC 229536 Phialocephala scopiformis, a fungal endophyte of spruce producing the potent anti-insectan compound rugulosin.</title>
        <authorList>
            <consortium name="DOE Joint Genome Institute"/>
            <person name="Walker A.K."/>
            <person name="Frasz S.L."/>
            <person name="Seifert K.A."/>
            <person name="Miller J.D."/>
            <person name="Mondo S.J."/>
            <person name="Labutti K."/>
            <person name="Lipzen A."/>
            <person name="Dockter R."/>
            <person name="Kennedy M."/>
            <person name="Grigoriev I.V."/>
            <person name="Spatafora J.W."/>
        </authorList>
    </citation>
    <scope>NUCLEOTIDE SEQUENCE [LARGE SCALE GENOMIC DNA]</scope>
    <source>
        <strain evidence="1 2">CBS 120377</strain>
    </source>
</reference>